<gene>
    <name evidence="3" type="ORF">C8J24_1522</name>
</gene>
<sequence length="619" mass="64426">MIRLAIALAIGAGLAGPHAARAAEPSHPSAPHPSTPHPSTPTPAQPSLPAPARPAPVPFAAELAAQPLPPARTAWTAMSEQAAWAALATATPATRQATRWRYAVALIARDRAGEALGVLDVMAADDTGLAKVAAWRRARGVALGRLGRTDPAIAALDDPALATDPETCLWRMRILAEAGRAAPALGVLGCAMPALNARGAKARRPFILAAARAAIDAGRPGPARDWLDRIPATDAAAALLHGEADRALGAAATSRRWFDLAARTGDPEQRAAATLGTIETDLAARTLAPPAAARRLAALLFRWRGGMVERRGLTLAMSLATRRGDEPALLAAAAALLRYGNVGADAAPLSATVQAHLVALVAPQSTMPLGTAAGLLWDYRDLMPTGADGDRVVWMLADRLQQAGLYRRAAELLERRLSTTQRDVEQGPLSIRVATLRILAGAPDAAVRVLRETAMIPYPDGIQDERRRLQAVALELLGRHAEAVATLADIRDATPIRAEFDWHARDWSGLAASGTALLPAPGARGGLSAEGQAIVLRQAIAHAMLGQEAALARLNRRYARAFAALPTAPVFAMLTAPVGGFDPARLDSAMTALSAAGPAGAIGDLLTAGQAARTSTRLD</sequence>
<feature type="signal peptide" evidence="2">
    <location>
        <begin position="1"/>
        <end position="22"/>
    </location>
</feature>
<dbReference type="RefSeq" id="WP_107931510.1">
    <property type="nucleotide sequence ID" value="NZ_PZZN01000002.1"/>
</dbReference>
<feature type="region of interest" description="Disordered" evidence="1">
    <location>
        <begin position="19"/>
        <end position="55"/>
    </location>
</feature>
<keyword evidence="2" id="KW-0732">Signal</keyword>
<comment type="caution">
    <text evidence="3">The sequence shown here is derived from an EMBL/GenBank/DDBJ whole genome shotgun (WGS) entry which is preliminary data.</text>
</comment>
<organism evidence="3 4">
    <name type="scientific">Sphingomonas aerolata</name>
    <dbReference type="NCBI Taxonomy" id="185951"/>
    <lineage>
        <taxon>Bacteria</taxon>
        <taxon>Pseudomonadati</taxon>
        <taxon>Pseudomonadota</taxon>
        <taxon>Alphaproteobacteria</taxon>
        <taxon>Sphingomonadales</taxon>
        <taxon>Sphingomonadaceae</taxon>
        <taxon>Sphingomonas</taxon>
    </lineage>
</organism>
<evidence type="ECO:0000256" key="2">
    <source>
        <dbReference type="SAM" id="SignalP"/>
    </source>
</evidence>
<evidence type="ECO:0000256" key="1">
    <source>
        <dbReference type="SAM" id="MobiDB-lite"/>
    </source>
</evidence>
<feature type="chain" id="PRO_5015568461" description="Tetratricopeptide repeat protein" evidence="2">
    <location>
        <begin position="23"/>
        <end position="619"/>
    </location>
</feature>
<evidence type="ECO:0000313" key="3">
    <source>
        <dbReference type="EMBL" id="PTM45307.1"/>
    </source>
</evidence>
<keyword evidence="4" id="KW-1185">Reference proteome</keyword>
<name>A0A2T4YP74_9SPHN</name>
<dbReference type="EMBL" id="PZZN01000002">
    <property type="protein sequence ID" value="PTM45307.1"/>
    <property type="molecule type" value="Genomic_DNA"/>
</dbReference>
<proteinExistence type="predicted"/>
<evidence type="ECO:0008006" key="5">
    <source>
        <dbReference type="Google" id="ProtNLM"/>
    </source>
</evidence>
<dbReference type="AlphaFoldDB" id="A0A2T4YP74"/>
<dbReference type="Proteomes" id="UP000240996">
    <property type="component" value="Unassembled WGS sequence"/>
</dbReference>
<feature type="compositionally biased region" description="Pro residues" evidence="1">
    <location>
        <begin position="28"/>
        <end position="55"/>
    </location>
</feature>
<protein>
    <recommendedName>
        <fullName evidence="5">Tetratricopeptide repeat protein</fullName>
    </recommendedName>
</protein>
<evidence type="ECO:0000313" key="4">
    <source>
        <dbReference type="Proteomes" id="UP000240996"/>
    </source>
</evidence>
<accession>A0A2T4YP74</accession>
<reference evidence="3 4" key="1">
    <citation type="submission" date="2018-04" db="EMBL/GenBank/DDBJ databases">
        <title>Genomic Encyclopedia of Type Strains, Phase III (KMG-III): the genomes of soil and plant-associated and newly described type strains.</title>
        <authorList>
            <person name="Whitman W."/>
        </authorList>
    </citation>
    <scope>NUCLEOTIDE SEQUENCE [LARGE SCALE GENOMIC DNA]</scope>
    <source>
        <strain evidence="3 4">NW12</strain>
    </source>
</reference>